<name>A0A0F8A1S1_9HYPO</name>
<dbReference type="InterPro" id="IPR012337">
    <property type="entry name" value="RNaseH-like_sf"/>
</dbReference>
<dbReference type="PANTHER" id="PTHR33481:SF1">
    <property type="entry name" value="ENDONUCLEASE_EXONUCLEASE_PHOSPHATASE DOMAIN-CONTAINING PROTEIN-RELATED"/>
    <property type="match status" value="1"/>
</dbReference>
<keyword evidence="2" id="KW-1185">Reference proteome</keyword>
<gene>
    <name evidence="1" type="ORF">HIM_10965</name>
</gene>
<dbReference type="Proteomes" id="UP000054481">
    <property type="component" value="Unassembled WGS sequence"/>
</dbReference>
<organism evidence="1 2">
    <name type="scientific">Hirsutella minnesotensis 3608</name>
    <dbReference type="NCBI Taxonomy" id="1043627"/>
    <lineage>
        <taxon>Eukaryota</taxon>
        <taxon>Fungi</taxon>
        <taxon>Dikarya</taxon>
        <taxon>Ascomycota</taxon>
        <taxon>Pezizomycotina</taxon>
        <taxon>Sordariomycetes</taxon>
        <taxon>Hypocreomycetidae</taxon>
        <taxon>Hypocreales</taxon>
        <taxon>Ophiocordycipitaceae</taxon>
        <taxon>Hirsutella</taxon>
    </lineage>
</organism>
<evidence type="ECO:0000313" key="1">
    <source>
        <dbReference type="EMBL" id="KJZ69649.1"/>
    </source>
</evidence>
<sequence length="420" mass="46237">MRSAAGIASLADSLPISEPIYRLGNSKGRFGYADDAAILCVGDSLDETSAEASRHVSELLSWCAANGISFDPEKTEMMHFSRKKPKTAPPVLHGEIEKRPNQAVRWLGVWLDSTLSFKTHVEKWTAKAQAVAFHLRGLTNTKHGPRPSAMRRAVCACVLPVLLFAAEAWYPGPTCPRWTKPSKEGPSGIGNLVKKMGKALYTSIRVILPVWRTTPTSVLHREAGIPPVSLLLEARRTAFAARLKALDEAHPLTKRTSRPKAPVMTVNTLIKLKYQKQQQPFPTRLRRTDEMISSCPRPTLLQRGFAEEHSAPLQSASKNETAKKFRDWLQALPPRTLVVYSDGSRSEEGHVGYGYAVHRDGSSVLSGKGRLGPAEVFDAEARGALEGLKAALSLPGSDCIFVCLKMLTRHAERLLTRRLP</sequence>
<dbReference type="OrthoDB" id="4842715at2759"/>
<dbReference type="EMBL" id="KQ030692">
    <property type="protein sequence ID" value="KJZ69649.1"/>
    <property type="molecule type" value="Genomic_DNA"/>
</dbReference>
<protein>
    <recommendedName>
        <fullName evidence="3">Reverse transcriptase domain-containing protein</fullName>
    </recommendedName>
</protein>
<dbReference type="AlphaFoldDB" id="A0A0F8A1S1"/>
<evidence type="ECO:0000313" key="2">
    <source>
        <dbReference type="Proteomes" id="UP000054481"/>
    </source>
</evidence>
<dbReference type="PANTHER" id="PTHR33481">
    <property type="entry name" value="REVERSE TRANSCRIPTASE"/>
    <property type="match status" value="1"/>
</dbReference>
<evidence type="ECO:0008006" key="3">
    <source>
        <dbReference type="Google" id="ProtNLM"/>
    </source>
</evidence>
<dbReference type="SUPFAM" id="SSF53098">
    <property type="entry name" value="Ribonuclease H-like"/>
    <property type="match status" value="1"/>
</dbReference>
<reference evidence="1 2" key="1">
    <citation type="journal article" date="2014" name="Genome Biol. Evol.">
        <title>Comparative genomics and transcriptomics analyses reveal divergent lifestyle features of nematode endoparasitic fungus Hirsutella minnesotensis.</title>
        <authorList>
            <person name="Lai Y."/>
            <person name="Liu K."/>
            <person name="Zhang X."/>
            <person name="Zhang X."/>
            <person name="Li K."/>
            <person name="Wang N."/>
            <person name="Shu C."/>
            <person name="Wu Y."/>
            <person name="Wang C."/>
            <person name="Bushley K.E."/>
            <person name="Xiang M."/>
            <person name="Liu X."/>
        </authorList>
    </citation>
    <scope>NUCLEOTIDE SEQUENCE [LARGE SCALE GENOMIC DNA]</scope>
    <source>
        <strain evidence="1 2">3608</strain>
    </source>
</reference>
<accession>A0A0F8A1S1</accession>
<proteinExistence type="predicted"/>